<dbReference type="AlphaFoldDB" id="A0A415EP42"/>
<evidence type="ECO:0000313" key="1">
    <source>
        <dbReference type="EMBL" id="RHK04808.1"/>
    </source>
</evidence>
<dbReference type="Pfam" id="PF20765">
    <property type="entry name" value="Phage_tail_terminator_8"/>
    <property type="match status" value="1"/>
</dbReference>
<organism evidence="1 2">
    <name type="scientific">Enterococcus casseliflavus</name>
    <name type="common">Enterococcus flavescens</name>
    <dbReference type="NCBI Taxonomy" id="37734"/>
    <lineage>
        <taxon>Bacteria</taxon>
        <taxon>Bacillati</taxon>
        <taxon>Bacillota</taxon>
        <taxon>Bacilli</taxon>
        <taxon>Lactobacillales</taxon>
        <taxon>Enterococcaceae</taxon>
        <taxon>Enterococcus</taxon>
    </lineage>
</organism>
<protein>
    <recommendedName>
        <fullName evidence="3">Phage protein</fullName>
    </recommendedName>
</protein>
<sequence>MIDITSAIVNELKQIMPDAMIYRENPEQAINGPAFFIYEVKSESQKELMAYESRRHDYCVMWFPDRKNAIPGIQEQCEQMRSQLLDKFQRLTDLALGLFNKETKIEEGALHFTFALRYRVVPADETPKLTIFEHQGGVKGG</sequence>
<comment type="caution">
    <text evidence="1">The sequence shown here is derived from an EMBL/GenBank/DDBJ whole genome shotgun (WGS) entry which is preliminary data.</text>
</comment>
<gene>
    <name evidence="1" type="ORF">DW084_15455</name>
</gene>
<accession>A0A415EP42</accession>
<reference evidence="1 2" key="1">
    <citation type="submission" date="2018-08" db="EMBL/GenBank/DDBJ databases">
        <title>A genome reference for cultivated species of the human gut microbiota.</title>
        <authorList>
            <person name="Zou Y."/>
            <person name="Xue W."/>
            <person name="Luo G."/>
        </authorList>
    </citation>
    <scope>NUCLEOTIDE SEQUENCE [LARGE SCALE GENOMIC DNA]</scope>
    <source>
        <strain evidence="1 2">AF48-16</strain>
    </source>
</reference>
<dbReference type="EMBL" id="QRMZ01000025">
    <property type="protein sequence ID" value="RHK04808.1"/>
    <property type="molecule type" value="Genomic_DNA"/>
</dbReference>
<evidence type="ECO:0008006" key="3">
    <source>
        <dbReference type="Google" id="ProtNLM"/>
    </source>
</evidence>
<dbReference type="InterPro" id="IPR049254">
    <property type="entry name" value="Phage_tail_terminator"/>
</dbReference>
<name>A0A415EP42_ENTCA</name>
<evidence type="ECO:0000313" key="2">
    <source>
        <dbReference type="Proteomes" id="UP000286288"/>
    </source>
</evidence>
<proteinExistence type="predicted"/>
<dbReference type="Proteomes" id="UP000286288">
    <property type="component" value="Unassembled WGS sequence"/>
</dbReference>